<proteinExistence type="predicted"/>
<evidence type="ECO:0000313" key="2">
    <source>
        <dbReference type="EMBL" id="MBF9069579.1"/>
    </source>
</evidence>
<keyword evidence="3" id="KW-1185">Reference proteome</keyword>
<evidence type="ECO:0000256" key="1">
    <source>
        <dbReference type="SAM" id="MobiDB-lite"/>
    </source>
</evidence>
<comment type="caution">
    <text evidence="2">The sequence shown here is derived from an EMBL/GenBank/DDBJ whole genome shotgun (WGS) entry which is preliminary data.</text>
</comment>
<dbReference type="EMBL" id="JADPRT010000006">
    <property type="protein sequence ID" value="MBF9069579.1"/>
    <property type="molecule type" value="Genomic_DNA"/>
</dbReference>
<feature type="region of interest" description="Disordered" evidence="1">
    <location>
        <begin position="32"/>
        <end position="60"/>
    </location>
</feature>
<gene>
    <name evidence="2" type="ORF">I2501_16260</name>
</gene>
<organism evidence="2 3">
    <name type="scientific">Streptacidiphilus fuscans</name>
    <dbReference type="NCBI Taxonomy" id="2789292"/>
    <lineage>
        <taxon>Bacteria</taxon>
        <taxon>Bacillati</taxon>
        <taxon>Actinomycetota</taxon>
        <taxon>Actinomycetes</taxon>
        <taxon>Kitasatosporales</taxon>
        <taxon>Streptomycetaceae</taxon>
        <taxon>Streptacidiphilus</taxon>
    </lineage>
</organism>
<protein>
    <submittedName>
        <fullName evidence="2">Uncharacterized protein</fullName>
    </submittedName>
</protein>
<evidence type="ECO:0000313" key="3">
    <source>
        <dbReference type="Proteomes" id="UP000657385"/>
    </source>
</evidence>
<accession>A0A931B3A7</accession>
<feature type="compositionally biased region" description="Basic and acidic residues" evidence="1">
    <location>
        <begin position="37"/>
        <end position="60"/>
    </location>
</feature>
<reference evidence="2" key="1">
    <citation type="submission" date="2020-11" db="EMBL/GenBank/DDBJ databases">
        <title>Isolation and identification of active actinomycetes.</title>
        <authorList>
            <person name="Yu B."/>
        </authorList>
    </citation>
    <scope>NUCLEOTIDE SEQUENCE</scope>
    <source>
        <strain evidence="2">NEAU-YB345</strain>
    </source>
</reference>
<name>A0A931B3A7_9ACTN</name>
<dbReference type="Proteomes" id="UP000657385">
    <property type="component" value="Unassembled WGS sequence"/>
</dbReference>
<dbReference type="RefSeq" id="WP_196194762.1">
    <property type="nucleotide sequence ID" value="NZ_JADPRT010000006.1"/>
</dbReference>
<dbReference type="AlphaFoldDB" id="A0A931B3A7"/>
<sequence>MEILIPLGTMALVLLGLERNARRARRGFPVATSTFTAHDHRDRDAERVRDELRARTPERA</sequence>